<evidence type="ECO:0000313" key="1">
    <source>
        <dbReference type="EMBL" id="TEB29621.1"/>
    </source>
</evidence>
<comment type="caution">
    <text evidence="1">The sequence shown here is derived from an EMBL/GenBank/DDBJ whole genome shotgun (WGS) entry which is preliminary data.</text>
</comment>
<organism evidence="1 2">
    <name type="scientific">Coprinellus micaceus</name>
    <name type="common">Glistening ink-cap mushroom</name>
    <name type="synonym">Coprinus micaceus</name>
    <dbReference type="NCBI Taxonomy" id="71717"/>
    <lineage>
        <taxon>Eukaryota</taxon>
        <taxon>Fungi</taxon>
        <taxon>Dikarya</taxon>
        <taxon>Basidiomycota</taxon>
        <taxon>Agaricomycotina</taxon>
        <taxon>Agaricomycetes</taxon>
        <taxon>Agaricomycetidae</taxon>
        <taxon>Agaricales</taxon>
        <taxon>Agaricineae</taxon>
        <taxon>Psathyrellaceae</taxon>
        <taxon>Coprinellus</taxon>
    </lineage>
</organism>
<proteinExistence type="predicted"/>
<dbReference type="AlphaFoldDB" id="A0A4Y7T6M4"/>
<evidence type="ECO:0000313" key="2">
    <source>
        <dbReference type="Proteomes" id="UP000298030"/>
    </source>
</evidence>
<dbReference type="SUPFAM" id="SSF48403">
    <property type="entry name" value="Ankyrin repeat"/>
    <property type="match status" value="1"/>
</dbReference>
<reference evidence="1 2" key="1">
    <citation type="journal article" date="2019" name="Nat. Ecol. Evol.">
        <title>Megaphylogeny resolves global patterns of mushroom evolution.</title>
        <authorList>
            <person name="Varga T."/>
            <person name="Krizsan K."/>
            <person name="Foldi C."/>
            <person name="Dima B."/>
            <person name="Sanchez-Garcia M."/>
            <person name="Sanchez-Ramirez S."/>
            <person name="Szollosi G.J."/>
            <person name="Szarkandi J.G."/>
            <person name="Papp V."/>
            <person name="Albert L."/>
            <person name="Andreopoulos W."/>
            <person name="Angelini C."/>
            <person name="Antonin V."/>
            <person name="Barry K.W."/>
            <person name="Bougher N.L."/>
            <person name="Buchanan P."/>
            <person name="Buyck B."/>
            <person name="Bense V."/>
            <person name="Catcheside P."/>
            <person name="Chovatia M."/>
            <person name="Cooper J."/>
            <person name="Damon W."/>
            <person name="Desjardin D."/>
            <person name="Finy P."/>
            <person name="Geml J."/>
            <person name="Haridas S."/>
            <person name="Hughes K."/>
            <person name="Justo A."/>
            <person name="Karasinski D."/>
            <person name="Kautmanova I."/>
            <person name="Kiss B."/>
            <person name="Kocsube S."/>
            <person name="Kotiranta H."/>
            <person name="LaButti K.M."/>
            <person name="Lechner B.E."/>
            <person name="Liimatainen K."/>
            <person name="Lipzen A."/>
            <person name="Lukacs Z."/>
            <person name="Mihaltcheva S."/>
            <person name="Morgado L.N."/>
            <person name="Niskanen T."/>
            <person name="Noordeloos M.E."/>
            <person name="Ohm R.A."/>
            <person name="Ortiz-Santana B."/>
            <person name="Ovrebo C."/>
            <person name="Racz N."/>
            <person name="Riley R."/>
            <person name="Savchenko A."/>
            <person name="Shiryaev A."/>
            <person name="Soop K."/>
            <person name="Spirin V."/>
            <person name="Szebenyi C."/>
            <person name="Tomsovsky M."/>
            <person name="Tulloss R.E."/>
            <person name="Uehling J."/>
            <person name="Grigoriev I.V."/>
            <person name="Vagvolgyi C."/>
            <person name="Papp T."/>
            <person name="Martin F.M."/>
            <person name="Miettinen O."/>
            <person name="Hibbett D.S."/>
            <person name="Nagy L.G."/>
        </authorList>
    </citation>
    <scope>NUCLEOTIDE SEQUENCE [LARGE SCALE GENOMIC DNA]</scope>
    <source>
        <strain evidence="1 2">FP101781</strain>
    </source>
</reference>
<sequence>MAQGNSMKIQGARGGVRRPCHLWKVPWERPQGTSKIRLALSEFDINFQDAGGNDTALNLACLQGDDVESGQSVEGVVRLLISRRGVEVNLRDEAGDDAFHHSISHPESGIALLLLTHFPTLEIKTLTLMGACYWGQQRLIDYIHTARPEEWAQLIHGTDPMEREAILHALIEDGSNLHAREIEEGMTTFLYAIQHRGNAQTLITHILKPLLAYDPSAFDQRDHHGRTALMLELRDYSPDETLSNFLISLNPVPEEYLNLRDAEGLIRPPPILPLTYTH</sequence>
<dbReference type="Gene3D" id="1.25.40.20">
    <property type="entry name" value="Ankyrin repeat-containing domain"/>
    <property type="match status" value="1"/>
</dbReference>
<dbReference type="Proteomes" id="UP000298030">
    <property type="component" value="Unassembled WGS sequence"/>
</dbReference>
<dbReference type="InterPro" id="IPR036770">
    <property type="entry name" value="Ankyrin_rpt-contain_sf"/>
</dbReference>
<protein>
    <recommendedName>
        <fullName evidence="3">Ankyrin</fullName>
    </recommendedName>
</protein>
<name>A0A4Y7T6M4_COPMI</name>
<accession>A0A4Y7T6M4</accession>
<keyword evidence="2" id="KW-1185">Reference proteome</keyword>
<evidence type="ECO:0008006" key="3">
    <source>
        <dbReference type="Google" id="ProtNLM"/>
    </source>
</evidence>
<dbReference type="EMBL" id="QPFP01000026">
    <property type="protein sequence ID" value="TEB29621.1"/>
    <property type="molecule type" value="Genomic_DNA"/>
</dbReference>
<gene>
    <name evidence="1" type="ORF">FA13DRAFT_1792940</name>
</gene>